<organism evidence="2">
    <name type="scientific">hydrothermal vent metagenome</name>
    <dbReference type="NCBI Taxonomy" id="652676"/>
    <lineage>
        <taxon>unclassified sequences</taxon>
        <taxon>metagenomes</taxon>
        <taxon>ecological metagenomes</taxon>
    </lineage>
</organism>
<feature type="transmembrane region" description="Helical" evidence="1">
    <location>
        <begin position="86"/>
        <end position="108"/>
    </location>
</feature>
<dbReference type="AlphaFoldDB" id="A0A3B0RSE1"/>
<name>A0A3B0RSE1_9ZZZZ</name>
<keyword evidence="1" id="KW-1133">Transmembrane helix</keyword>
<gene>
    <name evidence="2" type="ORF">MNBD_ACTINO01-31</name>
</gene>
<accession>A0A3B0RSE1</accession>
<dbReference type="EMBL" id="UOEI01000059">
    <property type="protein sequence ID" value="VAV91396.1"/>
    <property type="molecule type" value="Genomic_DNA"/>
</dbReference>
<evidence type="ECO:0008006" key="3">
    <source>
        <dbReference type="Google" id="ProtNLM"/>
    </source>
</evidence>
<evidence type="ECO:0000313" key="2">
    <source>
        <dbReference type="EMBL" id="VAV91396.1"/>
    </source>
</evidence>
<keyword evidence="1" id="KW-0812">Transmembrane</keyword>
<sequence length="113" mass="11786">MNVVCAAVSVTLPTADVTGAAGVLATHVEACERCRSEADSYRRLHETLASMRDETVQAPGGLRPRVMSSLGPVAVPDLETSSDHRVQVAAAAAIATAAAGTAMLMRLYRHRAA</sequence>
<reference evidence="2" key="1">
    <citation type="submission" date="2018-06" db="EMBL/GenBank/DDBJ databases">
        <authorList>
            <person name="Zhirakovskaya E."/>
        </authorList>
    </citation>
    <scope>NUCLEOTIDE SEQUENCE</scope>
</reference>
<evidence type="ECO:0000256" key="1">
    <source>
        <dbReference type="SAM" id="Phobius"/>
    </source>
</evidence>
<proteinExistence type="predicted"/>
<keyword evidence="1" id="KW-0472">Membrane</keyword>
<protein>
    <recommendedName>
        <fullName evidence="3">Zinc-finger domain-containing protein</fullName>
    </recommendedName>
</protein>